<dbReference type="EMBL" id="FMAR01000020">
    <property type="protein sequence ID" value="SCC62420.1"/>
    <property type="molecule type" value="Genomic_DNA"/>
</dbReference>
<evidence type="ECO:0000313" key="2">
    <source>
        <dbReference type="Proteomes" id="UP000242818"/>
    </source>
</evidence>
<organism evidence="1 2">
    <name type="scientific">Chitinophaga costaii</name>
    <dbReference type="NCBI Taxonomy" id="1335309"/>
    <lineage>
        <taxon>Bacteria</taxon>
        <taxon>Pseudomonadati</taxon>
        <taxon>Bacteroidota</taxon>
        <taxon>Chitinophagia</taxon>
        <taxon>Chitinophagales</taxon>
        <taxon>Chitinophagaceae</taxon>
        <taxon>Chitinophaga</taxon>
    </lineage>
</organism>
<evidence type="ECO:0000313" key="1">
    <source>
        <dbReference type="EMBL" id="SCC62420.1"/>
    </source>
</evidence>
<proteinExistence type="predicted"/>
<dbReference type="AlphaFoldDB" id="A0A1C4G2L4"/>
<dbReference type="OrthoDB" id="9980925at2"/>
<sequence>MGWNYNILQLESQFHKKLMAFRLFKERGLEYTDKTFPALHPFIIENAAKNVFEVEKELHAELERAKALLV</sequence>
<reference evidence="1 2" key="1">
    <citation type="submission" date="2016-08" db="EMBL/GenBank/DDBJ databases">
        <authorList>
            <person name="Seilhamer J.J."/>
        </authorList>
    </citation>
    <scope>NUCLEOTIDE SEQUENCE [LARGE SCALE GENOMIC DNA]</scope>
    <source>
        <strain evidence="1 2">A37T2</strain>
    </source>
</reference>
<dbReference type="RefSeq" id="WP_089715420.1">
    <property type="nucleotide sequence ID" value="NZ_FMAR01000020.1"/>
</dbReference>
<accession>A0A1C4G2L4</accession>
<keyword evidence="2" id="KW-1185">Reference proteome</keyword>
<name>A0A1C4G2L4_9BACT</name>
<gene>
    <name evidence="1" type="ORF">GA0116948_12027</name>
</gene>
<dbReference type="Proteomes" id="UP000242818">
    <property type="component" value="Unassembled WGS sequence"/>
</dbReference>
<protein>
    <submittedName>
        <fullName evidence="1">Uncharacterized protein</fullName>
    </submittedName>
</protein>